<comment type="similarity">
    <text evidence="4">Belongs to the ATG12 family.</text>
</comment>
<dbReference type="RefSeq" id="XP_004363647.1">
    <property type="nucleotide sequence ID" value="XM_004363590.2"/>
</dbReference>
<dbReference type="GO" id="GO:0019776">
    <property type="term" value="F:Atg8-family ligase activity"/>
    <property type="evidence" value="ECO:0007669"/>
    <property type="project" value="TreeGrafter"/>
</dbReference>
<dbReference type="InParanoid" id="A0A0D2UDG3"/>
<protein>
    <recommendedName>
        <fullName evidence="4">Ubiquitin-like protein ATG12</fullName>
    </recommendedName>
</protein>
<dbReference type="GO" id="GO:0034274">
    <property type="term" value="C:Atg12-Atg5-Atg16 complex"/>
    <property type="evidence" value="ECO:0007669"/>
    <property type="project" value="TreeGrafter"/>
</dbReference>
<dbReference type="STRING" id="595528.A0A0D2UDG3"/>
<reference evidence="7" key="1">
    <citation type="submission" date="2011-02" db="EMBL/GenBank/DDBJ databases">
        <title>The Genome Sequence of Capsaspora owczarzaki ATCC 30864.</title>
        <authorList>
            <person name="Russ C."/>
            <person name="Cuomo C."/>
            <person name="Burger G."/>
            <person name="Gray M.W."/>
            <person name="Holland P.W.H."/>
            <person name="King N."/>
            <person name="Lang F.B.F."/>
            <person name="Roger A.J."/>
            <person name="Ruiz-Trillo I."/>
            <person name="Young S.K."/>
            <person name="Zeng Q."/>
            <person name="Gargeya S."/>
            <person name="Alvarado L."/>
            <person name="Berlin A."/>
            <person name="Chapman S.B."/>
            <person name="Chen Z."/>
            <person name="Freedman E."/>
            <person name="Gellesch M."/>
            <person name="Goldberg J."/>
            <person name="Griggs A."/>
            <person name="Gujja S."/>
            <person name="Heilman E."/>
            <person name="Heiman D."/>
            <person name="Howarth C."/>
            <person name="Mehta T."/>
            <person name="Neiman D."/>
            <person name="Pearson M."/>
            <person name="Roberts A."/>
            <person name="Saif S."/>
            <person name="Shea T."/>
            <person name="Shenoy N."/>
            <person name="Sisk P."/>
            <person name="Stolte C."/>
            <person name="Sykes S."/>
            <person name="White J."/>
            <person name="Yandava C."/>
            <person name="Haas B."/>
            <person name="Nusbaum C."/>
            <person name="Birren B."/>
        </authorList>
    </citation>
    <scope>NUCLEOTIDE SEQUENCE</scope>
    <source>
        <strain evidence="7">ATCC 30864</strain>
    </source>
</reference>
<dbReference type="FunCoup" id="A0A0D2UDG3">
    <property type="interactions" value="185"/>
</dbReference>
<gene>
    <name evidence="6" type="ORF">CAOG_003919</name>
</gene>
<dbReference type="OrthoDB" id="10003551at2759"/>
<evidence type="ECO:0000313" key="7">
    <source>
        <dbReference type="Proteomes" id="UP000008743"/>
    </source>
</evidence>
<dbReference type="PANTHER" id="PTHR13385">
    <property type="entry name" value="AUTOPHAGY PROTEIN 12"/>
    <property type="match status" value="1"/>
</dbReference>
<keyword evidence="7" id="KW-1185">Reference proteome</keyword>
<dbReference type="GO" id="GO:0000422">
    <property type="term" value="P:autophagy of mitochondrion"/>
    <property type="evidence" value="ECO:0007669"/>
    <property type="project" value="TreeGrafter"/>
</dbReference>
<dbReference type="PhylomeDB" id="A0A0D2UDG3"/>
<evidence type="ECO:0000256" key="1">
    <source>
        <dbReference type="ARBA" id="ARBA00022499"/>
    </source>
</evidence>
<evidence type="ECO:0000313" key="6">
    <source>
        <dbReference type="EMBL" id="KJE93076.1"/>
    </source>
</evidence>
<feature type="compositionally biased region" description="Low complexity" evidence="5">
    <location>
        <begin position="9"/>
        <end position="59"/>
    </location>
</feature>
<dbReference type="InterPro" id="IPR007242">
    <property type="entry name" value="Atg12"/>
</dbReference>
<dbReference type="Pfam" id="PF04110">
    <property type="entry name" value="APG12"/>
    <property type="match status" value="1"/>
</dbReference>
<dbReference type="GO" id="GO:0034727">
    <property type="term" value="P:piecemeal microautophagy of the nucleus"/>
    <property type="evidence" value="ECO:0007669"/>
    <property type="project" value="TreeGrafter"/>
</dbReference>
<feature type="region of interest" description="Disordered" evidence="5">
    <location>
        <begin position="1"/>
        <end position="67"/>
    </location>
</feature>
<organism evidence="6 7">
    <name type="scientific">Capsaspora owczarzaki (strain ATCC 30864)</name>
    <dbReference type="NCBI Taxonomy" id="595528"/>
    <lineage>
        <taxon>Eukaryota</taxon>
        <taxon>Filasterea</taxon>
        <taxon>Capsaspora</taxon>
    </lineage>
</organism>
<dbReference type="EMBL" id="KE346364">
    <property type="protein sequence ID" value="KJE93076.1"/>
    <property type="molecule type" value="Genomic_DNA"/>
</dbReference>
<keyword evidence="1 4" id="KW-1017">Isopeptide bond</keyword>
<dbReference type="eggNOG" id="KOG3439">
    <property type="taxonomic scope" value="Eukaryota"/>
</dbReference>
<dbReference type="GO" id="GO:0034045">
    <property type="term" value="C:phagophore assembly site membrane"/>
    <property type="evidence" value="ECO:0007669"/>
    <property type="project" value="TreeGrafter"/>
</dbReference>
<dbReference type="InterPro" id="IPR029071">
    <property type="entry name" value="Ubiquitin-like_domsf"/>
</dbReference>
<evidence type="ECO:0000256" key="4">
    <source>
        <dbReference type="RuleBase" id="RU361201"/>
    </source>
</evidence>
<evidence type="ECO:0000256" key="2">
    <source>
        <dbReference type="ARBA" id="ARBA00022786"/>
    </source>
</evidence>
<dbReference type="Gene3D" id="3.10.20.90">
    <property type="entry name" value="Phosphatidylinositol 3-kinase Catalytic Subunit, Chain A, domain 1"/>
    <property type="match status" value="1"/>
</dbReference>
<proteinExistence type="inferred from homology"/>
<evidence type="ECO:0000256" key="5">
    <source>
        <dbReference type="SAM" id="MobiDB-lite"/>
    </source>
</evidence>
<dbReference type="GO" id="GO:0000421">
    <property type="term" value="C:autophagosome membrane"/>
    <property type="evidence" value="ECO:0007669"/>
    <property type="project" value="TreeGrafter"/>
</dbReference>
<dbReference type="AlphaFoldDB" id="A0A0D2UDG3"/>
<dbReference type="Proteomes" id="UP000008743">
    <property type="component" value="Unassembled WGS sequence"/>
</dbReference>
<dbReference type="GO" id="GO:0097352">
    <property type="term" value="P:autophagosome maturation"/>
    <property type="evidence" value="ECO:0007669"/>
    <property type="project" value="TreeGrafter"/>
</dbReference>
<dbReference type="CDD" id="cd01612">
    <property type="entry name" value="Ubl_ATG12"/>
    <property type="match status" value="1"/>
</dbReference>
<dbReference type="GO" id="GO:0000045">
    <property type="term" value="P:autophagosome assembly"/>
    <property type="evidence" value="ECO:0007669"/>
    <property type="project" value="InterPro"/>
</dbReference>
<keyword evidence="3 4" id="KW-0072">Autophagy</keyword>
<dbReference type="GO" id="GO:0061723">
    <property type="term" value="P:glycophagy"/>
    <property type="evidence" value="ECO:0007669"/>
    <property type="project" value="TreeGrafter"/>
</dbReference>
<dbReference type="FunFam" id="3.10.20.90:FF:000150">
    <property type="entry name" value="Ubiquitin-like protein ATG12"/>
    <property type="match status" value="1"/>
</dbReference>
<sequence length="156" mass="16495">MADDDADFPSSTTNAGPAAAGATSSSSSSSAAAAAAANPNAAAGADDDNAGAAPSAPSPWTLRKPPTKDKVIVQFRAAGNAPLMRQKKFKITASEKFQTVIEFLRKQLKFKPTDPLFLYINQAFSPAPDEIVRNLYQCFEIKGQLDIQYATTPAWG</sequence>
<accession>A0A0D2UDG3</accession>
<dbReference type="SUPFAM" id="SSF54236">
    <property type="entry name" value="Ubiquitin-like"/>
    <property type="match status" value="1"/>
</dbReference>
<dbReference type="PANTHER" id="PTHR13385:SF0">
    <property type="entry name" value="UBIQUITIN-LIKE PROTEIN ATG12"/>
    <property type="match status" value="1"/>
</dbReference>
<comment type="subunit">
    <text evidence="4">Forms a conjugate with ATG5.</text>
</comment>
<evidence type="ECO:0000256" key="3">
    <source>
        <dbReference type="ARBA" id="ARBA00023006"/>
    </source>
</evidence>
<keyword evidence="2 4" id="KW-0833">Ubl conjugation pathway</keyword>
<name>A0A0D2UDG3_CAPO3</name>